<dbReference type="PANTHER" id="PTHR32432:SF4">
    <property type="entry name" value="CELL DIVISION PROTEIN FTSA"/>
    <property type="match status" value="1"/>
</dbReference>
<dbReference type="SUPFAM" id="SSF53067">
    <property type="entry name" value="Actin-like ATPase domain"/>
    <property type="match status" value="2"/>
</dbReference>
<organism evidence="8 9">
    <name type="scientific">Xaviernesmea oryzae</name>
    <dbReference type="NCBI Taxonomy" id="464029"/>
    <lineage>
        <taxon>Bacteria</taxon>
        <taxon>Pseudomonadati</taxon>
        <taxon>Pseudomonadota</taxon>
        <taxon>Alphaproteobacteria</taxon>
        <taxon>Hyphomicrobiales</taxon>
        <taxon>Rhizobiaceae</taxon>
        <taxon>Rhizobium/Agrobacterium group</taxon>
        <taxon>Xaviernesmea</taxon>
    </lineage>
</organism>
<dbReference type="PIRSF" id="PIRSF003101">
    <property type="entry name" value="FtsA"/>
    <property type="match status" value="1"/>
</dbReference>
<dbReference type="AlphaFoldDB" id="A0A1X7GLT4"/>
<comment type="subunit">
    <text evidence="5">Self-interacts. Interacts with FtsZ.</text>
</comment>
<evidence type="ECO:0000313" key="8">
    <source>
        <dbReference type="EMBL" id="SMF71549.1"/>
    </source>
</evidence>
<dbReference type="HAMAP" id="MF_02033">
    <property type="entry name" value="FtsA"/>
    <property type="match status" value="1"/>
</dbReference>
<evidence type="ECO:0000256" key="5">
    <source>
        <dbReference type="HAMAP-Rule" id="MF_02033"/>
    </source>
</evidence>
<reference evidence="9" key="1">
    <citation type="submission" date="2017-04" db="EMBL/GenBank/DDBJ databases">
        <authorList>
            <person name="Varghese N."/>
            <person name="Submissions S."/>
        </authorList>
    </citation>
    <scope>NUCLEOTIDE SEQUENCE [LARGE SCALE GENOMIC DNA]</scope>
    <source>
        <strain evidence="9">B4P</strain>
    </source>
</reference>
<evidence type="ECO:0000256" key="3">
    <source>
        <dbReference type="ARBA" id="ARBA00023136"/>
    </source>
</evidence>
<keyword evidence="4 5" id="KW-0131">Cell cycle</keyword>
<keyword evidence="9" id="KW-1185">Reference proteome</keyword>
<keyword evidence="2 5" id="KW-0132">Cell division</keyword>
<evidence type="ECO:0000256" key="2">
    <source>
        <dbReference type="ARBA" id="ARBA00022618"/>
    </source>
</evidence>
<sequence>MSVFGSSHFGLPRMKPLSSKRSHVVSVLDIGSTKVVCMIARLTPRQESEVLPGRTHNIEIIGIGHQRSRGVKSGVIGDLDAAESVVRLAVDAAERMAGLTVDSLIVNVSAGRLASDVYTATIDLGGQEVEAADLKKVLVTASQQSLRQDRAILHSLPTGFSLDGERGIRDPLAMFGDELGVDMHVVTAERATLKNLELCVNRAHLSVEGVVATPYASGLAALVDDEVELGCAAIDMGGGTTTISVFAEGKLVHTDAISLGGHHVTTDLARGLSTRIEDAERMKVVHGSAIGNSADERDVIAVPPIGEDDRDQPIQVPRSLVTRIVRARIEETLELIRDRIQKSGFSPIVGKRVVLTGGASQLTGLPETARRILARNVRIGRPMGVSGLPAAAKGPAFSTAVGLMIYPQVADMETHASQGGLMASFGSGNGRLARVGQWLKESF</sequence>
<dbReference type="RefSeq" id="WP_085424652.1">
    <property type="nucleotide sequence ID" value="NZ_FXAF01000011.1"/>
</dbReference>
<dbReference type="Pfam" id="PF14450">
    <property type="entry name" value="FtsA"/>
    <property type="match status" value="2"/>
</dbReference>
<gene>
    <name evidence="5" type="primary">ftsA</name>
    <name evidence="8" type="ORF">SAMN02982989_4038</name>
</gene>
<comment type="function">
    <text evidence="5 6">Cell division protein that is involved in the assembly of the Z ring. May serve as a membrane anchor for the Z ring.</text>
</comment>
<protein>
    <recommendedName>
        <fullName evidence="5 6">Cell division protein FtsA</fullName>
    </recommendedName>
</protein>
<evidence type="ECO:0000256" key="6">
    <source>
        <dbReference type="PIRNR" id="PIRNR003101"/>
    </source>
</evidence>
<dbReference type="STRING" id="464029.SAMN02982989_4038"/>
<dbReference type="GO" id="GO:0043093">
    <property type="term" value="P:FtsZ-dependent cytokinesis"/>
    <property type="evidence" value="ECO:0007669"/>
    <property type="project" value="UniProtKB-UniRule"/>
</dbReference>
<comment type="subcellular location">
    <subcellularLocation>
        <location evidence="5">Cell membrane</location>
        <topology evidence="5">Peripheral membrane protein</topology>
        <orientation evidence="5">Cytoplasmic side</orientation>
    </subcellularLocation>
    <text evidence="5">Localizes to the Z ring in an FtsZ-dependent manner. Targeted to the membrane through a conserved C-terminal amphipathic helix.</text>
</comment>
<dbReference type="InterPro" id="IPR043129">
    <property type="entry name" value="ATPase_NBD"/>
</dbReference>
<keyword evidence="1 5" id="KW-1003">Cell membrane</keyword>
<dbReference type="Gene3D" id="3.30.1490.110">
    <property type="match status" value="1"/>
</dbReference>
<dbReference type="PANTHER" id="PTHR32432">
    <property type="entry name" value="CELL DIVISION PROTEIN FTSA-RELATED"/>
    <property type="match status" value="1"/>
</dbReference>
<dbReference type="InterPro" id="IPR003494">
    <property type="entry name" value="SHS2_FtsA"/>
</dbReference>
<dbReference type="InterPro" id="IPR050696">
    <property type="entry name" value="FtsA/MreB"/>
</dbReference>
<dbReference type="OrthoDB" id="9810567at2"/>
<dbReference type="GO" id="GO:0032153">
    <property type="term" value="C:cell division site"/>
    <property type="evidence" value="ECO:0007669"/>
    <property type="project" value="UniProtKB-UniRule"/>
</dbReference>
<feature type="domain" description="SHS2" evidence="7">
    <location>
        <begin position="25"/>
        <end position="221"/>
    </location>
</feature>
<keyword evidence="3 5" id="KW-0472">Membrane</keyword>
<dbReference type="Pfam" id="PF02491">
    <property type="entry name" value="SHS2_FTSA"/>
    <property type="match status" value="1"/>
</dbReference>
<evidence type="ECO:0000313" key="9">
    <source>
        <dbReference type="Proteomes" id="UP000192903"/>
    </source>
</evidence>
<accession>A0A1X7GLT4</accession>
<dbReference type="GO" id="GO:0009898">
    <property type="term" value="C:cytoplasmic side of plasma membrane"/>
    <property type="evidence" value="ECO:0007669"/>
    <property type="project" value="UniProtKB-UniRule"/>
</dbReference>
<evidence type="ECO:0000256" key="1">
    <source>
        <dbReference type="ARBA" id="ARBA00022475"/>
    </source>
</evidence>
<evidence type="ECO:0000259" key="7">
    <source>
        <dbReference type="SMART" id="SM00842"/>
    </source>
</evidence>
<proteinExistence type="inferred from homology"/>
<comment type="similarity">
    <text evidence="5 6">Belongs to the FtsA/MreB family.</text>
</comment>
<dbReference type="Gene3D" id="3.30.420.40">
    <property type="match status" value="1"/>
</dbReference>
<dbReference type="EMBL" id="FXAF01000011">
    <property type="protein sequence ID" value="SMF71549.1"/>
    <property type="molecule type" value="Genomic_DNA"/>
</dbReference>
<dbReference type="SMART" id="SM00842">
    <property type="entry name" value="FtsA"/>
    <property type="match status" value="1"/>
</dbReference>
<evidence type="ECO:0000256" key="4">
    <source>
        <dbReference type="ARBA" id="ARBA00023306"/>
    </source>
</evidence>
<dbReference type="NCBIfam" id="TIGR01174">
    <property type="entry name" value="ftsA"/>
    <property type="match status" value="1"/>
</dbReference>
<name>A0A1X7GLT4_9HYPH</name>
<dbReference type="Proteomes" id="UP000192903">
    <property type="component" value="Unassembled WGS sequence"/>
</dbReference>
<dbReference type="InterPro" id="IPR020823">
    <property type="entry name" value="Cell_div_FtsA"/>
</dbReference>
<dbReference type="CDD" id="cd24048">
    <property type="entry name" value="ASKHA_NBD_FtsA"/>
    <property type="match status" value="1"/>
</dbReference>